<keyword evidence="2" id="KW-1133">Transmembrane helix</keyword>
<evidence type="ECO:0008006" key="5">
    <source>
        <dbReference type="Google" id="ProtNLM"/>
    </source>
</evidence>
<sequence>MSDHDRADNNGDNKYEHGYEHDHERHAGNGTVNHGHSENPGLRESSGAAESSGPGASPDGASAPDSGSGGAEGSVPEGSEGFGLASDELALRRMLHQAVQELEPADDDGTLDRLRRAVPARRARKRQAVVGMAAAALFVGTAIPAFVHVSNSTGSDADPSIAGHQTSQTQGGASQGGSAQDSEDSGPGSSPGKDKEKDKEDKKETPGEDKEESSSTGSTGGAEPTLSAADAPVCTSTQLGNATSNVGAPDAGGAVYGTFQIANVSAATCTVTGSGTVSALPQGAADGTKIQVVSHTSGDAATGLPDPATEVSTLVLQPGAAYEVKFAWVPSETCPTVPDDNTTPPDEPTPTDGTTTGGDSGGTTTGSEGGTGGGTTTQLVPEQGVRDGSVVVSNTAEDGAPTTSATVPDACAGTVYRTGMLAAS</sequence>
<dbReference type="EMBL" id="BAAASJ010000033">
    <property type="protein sequence ID" value="GAA2637334.1"/>
    <property type="molecule type" value="Genomic_DNA"/>
</dbReference>
<evidence type="ECO:0000313" key="3">
    <source>
        <dbReference type="EMBL" id="GAA2637334.1"/>
    </source>
</evidence>
<dbReference type="RefSeq" id="WP_344391050.1">
    <property type="nucleotide sequence ID" value="NZ_BAAASJ010000033.1"/>
</dbReference>
<evidence type="ECO:0000256" key="2">
    <source>
        <dbReference type="SAM" id="Phobius"/>
    </source>
</evidence>
<feature type="region of interest" description="Disordered" evidence="1">
    <location>
        <begin position="153"/>
        <end position="227"/>
    </location>
</feature>
<accession>A0ABN3QXB4</accession>
<feature type="compositionally biased region" description="Low complexity" evidence="1">
    <location>
        <begin position="162"/>
        <end position="191"/>
    </location>
</feature>
<feature type="compositionally biased region" description="Low complexity" evidence="1">
    <location>
        <begin position="44"/>
        <end position="66"/>
    </location>
</feature>
<organism evidence="3 4">
    <name type="scientific">Streptomyces vastus</name>
    <dbReference type="NCBI Taxonomy" id="285451"/>
    <lineage>
        <taxon>Bacteria</taxon>
        <taxon>Bacillati</taxon>
        <taxon>Actinomycetota</taxon>
        <taxon>Actinomycetes</taxon>
        <taxon>Kitasatosporales</taxon>
        <taxon>Streptomycetaceae</taxon>
        <taxon>Streptomyces</taxon>
    </lineage>
</organism>
<proteinExistence type="predicted"/>
<keyword evidence="2" id="KW-0472">Membrane</keyword>
<protein>
    <recommendedName>
        <fullName evidence="5">DUF4232 domain-containing protein</fullName>
    </recommendedName>
</protein>
<dbReference type="Proteomes" id="UP001500151">
    <property type="component" value="Unassembled WGS sequence"/>
</dbReference>
<feature type="region of interest" description="Disordered" evidence="1">
    <location>
        <begin position="1"/>
        <end position="86"/>
    </location>
</feature>
<evidence type="ECO:0000256" key="1">
    <source>
        <dbReference type="SAM" id="MobiDB-lite"/>
    </source>
</evidence>
<feature type="compositionally biased region" description="Low complexity" evidence="1">
    <location>
        <begin position="338"/>
        <end position="354"/>
    </location>
</feature>
<keyword evidence="4" id="KW-1185">Reference proteome</keyword>
<feature type="compositionally biased region" description="Basic and acidic residues" evidence="1">
    <location>
        <begin position="192"/>
        <end position="208"/>
    </location>
</feature>
<feature type="compositionally biased region" description="Basic and acidic residues" evidence="1">
    <location>
        <begin position="1"/>
        <end position="27"/>
    </location>
</feature>
<comment type="caution">
    <text evidence="3">The sequence shown here is derived from an EMBL/GenBank/DDBJ whole genome shotgun (WGS) entry which is preliminary data.</text>
</comment>
<feature type="compositionally biased region" description="Low complexity" evidence="1">
    <location>
        <begin position="214"/>
        <end position="225"/>
    </location>
</feature>
<feature type="compositionally biased region" description="Gly residues" evidence="1">
    <location>
        <begin position="355"/>
        <end position="375"/>
    </location>
</feature>
<feature type="compositionally biased region" description="Polar residues" evidence="1">
    <location>
        <begin position="391"/>
        <end position="406"/>
    </location>
</feature>
<reference evidence="3 4" key="1">
    <citation type="journal article" date="2019" name="Int. J. Syst. Evol. Microbiol.">
        <title>The Global Catalogue of Microorganisms (GCM) 10K type strain sequencing project: providing services to taxonomists for standard genome sequencing and annotation.</title>
        <authorList>
            <consortium name="The Broad Institute Genomics Platform"/>
            <consortium name="The Broad Institute Genome Sequencing Center for Infectious Disease"/>
            <person name="Wu L."/>
            <person name="Ma J."/>
        </authorList>
    </citation>
    <scope>NUCLEOTIDE SEQUENCE [LARGE SCALE GENOMIC DNA]</scope>
    <source>
        <strain evidence="3 4">JCM 4524</strain>
    </source>
</reference>
<feature type="transmembrane region" description="Helical" evidence="2">
    <location>
        <begin position="128"/>
        <end position="147"/>
    </location>
</feature>
<keyword evidence="2" id="KW-0812">Transmembrane</keyword>
<evidence type="ECO:0000313" key="4">
    <source>
        <dbReference type="Proteomes" id="UP001500151"/>
    </source>
</evidence>
<gene>
    <name evidence="3" type="ORF">GCM10010307_34810</name>
</gene>
<feature type="region of interest" description="Disordered" evidence="1">
    <location>
        <begin position="333"/>
        <end position="408"/>
    </location>
</feature>
<name>A0ABN3QXB4_9ACTN</name>